<comment type="function">
    <text evidence="2">Catalyzes the synthesis of the hydroxymethylpyrimidine phosphate (HMP-P) moiety of thiamine from aminoimidazole ribotide (AIR) in a radical S-adenosyl-L-methionine (SAM)-dependent reaction.</text>
</comment>
<dbReference type="SFLD" id="SFLDG01114">
    <property type="entry name" value="phosphomethylpyrimidine_syntha"/>
    <property type="match status" value="1"/>
</dbReference>
<reference evidence="12" key="1">
    <citation type="submission" date="2016-10" db="EMBL/GenBank/DDBJ databases">
        <title>Sequence of Gallionella enrichment culture.</title>
        <authorList>
            <person name="Poehlein A."/>
            <person name="Muehling M."/>
            <person name="Daniel R."/>
        </authorList>
    </citation>
    <scope>NUCLEOTIDE SEQUENCE</scope>
</reference>
<dbReference type="FunFam" id="3.20.20.540:FF:000001">
    <property type="entry name" value="Phosphomethylpyrimidine synthase"/>
    <property type="match status" value="1"/>
</dbReference>
<dbReference type="EMBL" id="MLJW01000041">
    <property type="protein sequence ID" value="OIR06718.1"/>
    <property type="molecule type" value="Genomic_DNA"/>
</dbReference>
<gene>
    <name evidence="12" type="primary">thiC_3</name>
    <name evidence="12" type="ORF">GALL_109660</name>
</gene>
<accession>A0A1J5T3H1</accession>
<dbReference type="AlphaFoldDB" id="A0A1J5T3H1"/>
<evidence type="ECO:0000256" key="8">
    <source>
        <dbReference type="ARBA" id="ARBA00023004"/>
    </source>
</evidence>
<dbReference type="SFLD" id="SFLDF00407">
    <property type="entry name" value="phosphomethylpyrimidine_syntha"/>
    <property type="match status" value="1"/>
</dbReference>
<evidence type="ECO:0000256" key="5">
    <source>
        <dbReference type="ARBA" id="ARBA00022723"/>
    </source>
</evidence>
<dbReference type="InterPro" id="IPR038521">
    <property type="entry name" value="ThiC/Bza_core_dom"/>
</dbReference>
<proteinExistence type="inferred from homology"/>
<keyword evidence="6" id="KW-0862">Zinc</keyword>
<sequence length="623" mass="69139">MNANEKFLASNAHVDEAVVQSLPRSRKIYVEGSRPDIRVPMREISQSETPAAMGAEANPPICVYDCSGPYTDPAARIDIRSGLAPLRSTWIEERGDSEELPALTSAFGRERENDSALAEMRFNLQRRPRRAKAGGNVTQMHYARRGIVTPEMEFVAIRENQKREGLSELLLRQHPGESFGASIPKLITPEFVRDEIARGRAIIPANINHPEAEPMIIGRNFLVKINANIGNSALGSSIQEEVEKMTWSIRWGGDTVMDLSTGKNIHETREWIVRNSPVPIGTVPIYQALEKVNGKAEDLTWEIFRDTLIEQAEQGVDYFTIHAGVRLAYIPMTAKRLTGIVSRGGSILAKWCLSHHKENFLYTHFEDICAIMKAYDVAFSLGDGLRPGSIQDANDEAQLGELATLGELTQIAWRHDVQVMIEGPGHVPLHMIKENMELQLSLCHEAPFYTLGPLTTDIAPGYDHITSAIGAAMIGWYGTAMLCYVTPKEHLGLPDKNDVKDGIIAYKIAAHAADLGKGHPGAQIRDNALSKARFEFRWDDQFNLGLDPDKAREFHDETLPQEGAKLAHFCSMCGPHFCSMKITQDVRDYAAAQGVSEIEALKQGMETKAVEFVKSGAEIYRKA</sequence>
<dbReference type="SFLD" id="SFLDS00113">
    <property type="entry name" value="Radical_SAM_Phosphomethylpyrim"/>
    <property type="match status" value="1"/>
</dbReference>
<dbReference type="PANTHER" id="PTHR30557:SF1">
    <property type="entry name" value="PHOSPHOMETHYLPYRIMIDINE SYNTHASE, CHLOROPLASTIC"/>
    <property type="match status" value="1"/>
</dbReference>
<dbReference type="NCBIfam" id="TIGR00190">
    <property type="entry name" value="thiC"/>
    <property type="match status" value="1"/>
</dbReference>
<dbReference type="GO" id="GO:0009228">
    <property type="term" value="P:thiamine biosynthetic process"/>
    <property type="evidence" value="ECO:0007669"/>
    <property type="project" value="UniProtKB-KW"/>
</dbReference>
<dbReference type="NCBIfam" id="NF006763">
    <property type="entry name" value="PRK09284.1"/>
    <property type="match status" value="1"/>
</dbReference>
<dbReference type="GO" id="GO:0051539">
    <property type="term" value="F:4 iron, 4 sulfur cluster binding"/>
    <property type="evidence" value="ECO:0007669"/>
    <property type="project" value="UniProtKB-KW"/>
</dbReference>
<evidence type="ECO:0000256" key="9">
    <source>
        <dbReference type="ARBA" id="ARBA00023014"/>
    </source>
</evidence>
<evidence type="ECO:0000256" key="2">
    <source>
        <dbReference type="ARBA" id="ARBA00003175"/>
    </source>
</evidence>
<comment type="cofactor">
    <cofactor evidence="1">
        <name>[4Fe-4S] cluster</name>
        <dbReference type="ChEBI" id="CHEBI:49883"/>
    </cofactor>
</comment>
<keyword evidence="4" id="KW-0949">S-adenosyl-L-methionine</keyword>
<keyword evidence="7" id="KW-0784">Thiamine biosynthesis</keyword>
<dbReference type="HAMAP" id="MF_00089">
    <property type="entry name" value="ThiC"/>
    <property type="match status" value="1"/>
</dbReference>
<dbReference type="Pfam" id="PF13667">
    <property type="entry name" value="ThiC-associated"/>
    <property type="match status" value="1"/>
</dbReference>
<keyword evidence="9" id="KW-0411">Iron-sulfur</keyword>
<name>A0A1J5T3H1_9ZZZZ</name>
<keyword evidence="8" id="KW-0408">Iron</keyword>
<dbReference type="Pfam" id="PF01964">
    <property type="entry name" value="ThiC_Rad_SAM"/>
    <property type="match status" value="1"/>
</dbReference>
<evidence type="ECO:0000256" key="10">
    <source>
        <dbReference type="ARBA" id="ARBA00023239"/>
    </source>
</evidence>
<organism evidence="12">
    <name type="scientific">mine drainage metagenome</name>
    <dbReference type="NCBI Taxonomy" id="410659"/>
    <lineage>
        <taxon>unclassified sequences</taxon>
        <taxon>metagenomes</taxon>
        <taxon>ecological metagenomes</taxon>
    </lineage>
</organism>
<evidence type="ECO:0000256" key="1">
    <source>
        <dbReference type="ARBA" id="ARBA00001966"/>
    </source>
</evidence>
<dbReference type="NCBIfam" id="NF009895">
    <property type="entry name" value="PRK13352.1"/>
    <property type="match status" value="1"/>
</dbReference>
<comment type="caution">
    <text evidence="12">The sequence shown here is derived from an EMBL/GenBank/DDBJ whole genome shotgun (WGS) entry which is preliminary data.</text>
</comment>
<dbReference type="GO" id="GO:0046872">
    <property type="term" value="F:metal ion binding"/>
    <property type="evidence" value="ECO:0007669"/>
    <property type="project" value="UniProtKB-KW"/>
</dbReference>
<evidence type="ECO:0000259" key="11">
    <source>
        <dbReference type="Pfam" id="PF13667"/>
    </source>
</evidence>
<dbReference type="GO" id="GO:0005829">
    <property type="term" value="C:cytosol"/>
    <property type="evidence" value="ECO:0007669"/>
    <property type="project" value="TreeGrafter"/>
</dbReference>
<evidence type="ECO:0000256" key="4">
    <source>
        <dbReference type="ARBA" id="ARBA00022691"/>
    </source>
</evidence>
<keyword evidence="3" id="KW-0004">4Fe-4S</keyword>
<keyword evidence="5" id="KW-0479">Metal-binding</keyword>
<feature type="domain" description="ThiC-associated" evidence="11">
    <location>
        <begin position="22"/>
        <end position="98"/>
    </location>
</feature>
<dbReference type="PANTHER" id="PTHR30557">
    <property type="entry name" value="THIAMINE BIOSYNTHESIS PROTEIN THIC"/>
    <property type="match status" value="1"/>
</dbReference>
<dbReference type="EC" id="4.1.99.17" evidence="12"/>
<dbReference type="GO" id="GO:0070284">
    <property type="term" value="F:phosphomethylpyrimidine synthase activity"/>
    <property type="evidence" value="ECO:0007669"/>
    <property type="project" value="UniProtKB-EC"/>
</dbReference>
<dbReference type="InterPro" id="IPR037509">
    <property type="entry name" value="ThiC"/>
</dbReference>
<dbReference type="Gene3D" id="6.10.250.620">
    <property type="match status" value="1"/>
</dbReference>
<dbReference type="InterPro" id="IPR002817">
    <property type="entry name" value="ThiC/BzaA/B"/>
</dbReference>
<evidence type="ECO:0000256" key="3">
    <source>
        <dbReference type="ARBA" id="ARBA00022485"/>
    </source>
</evidence>
<keyword evidence="10 12" id="KW-0456">Lyase</keyword>
<protein>
    <submittedName>
        <fullName evidence="12">Phosphomethylpyrimidine synthase</fullName>
        <ecNumber evidence="12">4.1.99.17</ecNumber>
    </submittedName>
</protein>
<dbReference type="InterPro" id="IPR025747">
    <property type="entry name" value="ThiC-associated_dom"/>
</dbReference>
<evidence type="ECO:0000256" key="7">
    <source>
        <dbReference type="ARBA" id="ARBA00022977"/>
    </source>
</evidence>
<evidence type="ECO:0000256" key="6">
    <source>
        <dbReference type="ARBA" id="ARBA00022833"/>
    </source>
</evidence>
<dbReference type="Gene3D" id="3.20.20.540">
    <property type="entry name" value="Radical SAM ThiC family, central domain"/>
    <property type="match status" value="1"/>
</dbReference>
<evidence type="ECO:0000313" key="12">
    <source>
        <dbReference type="EMBL" id="OIR06718.1"/>
    </source>
</evidence>